<dbReference type="OrthoDB" id="3469466at2759"/>
<evidence type="ECO:0000313" key="3">
    <source>
        <dbReference type="Proteomes" id="UP000664132"/>
    </source>
</evidence>
<evidence type="ECO:0000256" key="1">
    <source>
        <dbReference type="SAM" id="MobiDB-lite"/>
    </source>
</evidence>
<sequence length="616" mass="68020">MRRSILLANLGHRKDIRSHVRRHILTDRRKPNAEKPSKDLHLEPTNALRPRSIKARHTSLAPGEGARTWIEETFELPKEDYQDSPTAVTQSGSPPAQDPELESYDDLFGTVDESLTIRRSCTSHLTPLSAAPGDVKGSHCLGYSANTSVDRPDRVETTRQLAKRPSALLARNTTSIAWSTPSPSSILSSGGTDPFSPFVGAGSRVHELVDHSMTCVLPGIFAENGKTESSISRTWYLGLAHPLLFHTLAFAGSIHLDFLRHGKIYPNSQVILSYKLTVIRILNDLLDDPKTAAMQEMALFTILMLASHGTMDMSRADSNPFDSPLKKTGWLNVYGTFVHMPDHLGAMMELLSLRGGLEKLEWRGMAQLCVGGDIISSTRNLQKPFLAPMKEADDRINILVHWATRLPRTAIQSFASGFANHLHHGVSLDMITVFRQAGAMTQAIQHYVDGESGGLSLTAVSSTRGDVQHRIMTLLPMDDLLDTPFPYIYEACRLTGIIYGIAVIFPIPNAYDVLKQLVERLQTAIEMSRIESLGAAFADLYLWMLILGGIAALDKSERCWYAGQLLGFARRSGVRDWSAVKVAIGDFLWLESACDPGGRKLWSEVLDLGNVADMLE</sequence>
<feature type="compositionally biased region" description="Polar residues" evidence="1">
    <location>
        <begin position="83"/>
        <end position="94"/>
    </location>
</feature>
<organism evidence="2 3">
    <name type="scientific">Cadophora malorum</name>
    <dbReference type="NCBI Taxonomy" id="108018"/>
    <lineage>
        <taxon>Eukaryota</taxon>
        <taxon>Fungi</taxon>
        <taxon>Dikarya</taxon>
        <taxon>Ascomycota</taxon>
        <taxon>Pezizomycotina</taxon>
        <taxon>Leotiomycetes</taxon>
        <taxon>Helotiales</taxon>
        <taxon>Ploettnerulaceae</taxon>
        <taxon>Cadophora</taxon>
    </lineage>
</organism>
<feature type="region of interest" description="Disordered" evidence="1">
    <location>
        <begin position="80"/>
        <end position="102"/>
    </location>
</feature>
<keyword evidence="3" id="KW-1185">Reference proteome</keyword>
<reference evidence="2" key="1">
    <citation type="submission" date="2021-02" db="EMBL/GenBank/DDBJ databases">
        <title>Genome sequence Cadophora malorum strain M34.</title>
        <authorList>
            <person name="Stefanovic E."/>
            <person name="Vu D."/>
            <person name="Scully C."/>
            <person name="Dijksterhuis J."/>
            <person name="Roader J."/>
            <person name="Houbraken J."/>
        </authorList>
    </citation>
    <scope>NUCLEOTIDE SEQUENCE</scope>
    <source>
        <strain evidence="2">M34</strain>
    </source>
</reference>
<protein>
    <submittedName>
        <fullName evidence="2">Uncharacterized protein</fullName>
    </submittedName>
</protein>
<proteinExistence type="predicted"/>
<dbReference type="EMBL" id="JAFJYH010000091">
    <property type="protein sequence ID" value="KAG4420088.1"/>
    <property type="molecule type" value="Genomic_DNA"/>
</dbReference>
<gene>
    <name evidence="2" type="ORF">IFR04_006747</name>
</gene>
<dbReference type="PANTHER" id="PTHR37540">
    <property type="entry name" value="TRANSCRIPTION FACTOR (ACR-2), PUTATIVE-RELATED-RELATED"/>
    <property type="match status" value="1"/>
</dbReference>
<dbReference type="Proteomes" id="UP000664132">
    <property type="component" value="Unassembled WGS sequence"/>
</dbReference>
<feature type="compositionally biased region" description="Basic and acidic residues" evidence="1">
    <location>
        <begin position="27"/>
        <end position="42"/>
    </location>
</feature>
<comment type="caution">
    <text evidence="2">The sequence shown here is derived from an EMBL/GenBank/DDBJ whole genome shotgun (WGS) entry which is preliminary data.</text>
</comment>
<accession>A0A8H7WAP0</accession>
<evidence type="ECO:0000313" key="2">
    <source>
        <dbReference type="EMBL" id="KAG4420088.1"/>
    </source>
</evidence>
<name>A0A8H7WAP0_9HELO</name>
<dbReference type="AlphaFoldDB" id="A0A8H7WAP0"/>
<dbReference type="PANTHER" id="PTHR37540:SF10">
    <property type="entry name" value="SIGMA-70 REGION 2 FAMILY PROTEIN"/>
    <property type="match status" value="1"/>
</dbReference>
<feature type="region of interest" description="Disordered" evidence="1">
    <location>
        <begin position="27"/>
        <end position="47"/>
    </location>
</feature>